<dbReference type="Proteomes" id="UP000004778">
    <property type="component" value="Unassembled WGS sequence"/>
</dbReference>
<dbReference type="InterPro" id="IPR054612">
    <property type="entry name" value="Phage_capsid-like_C"/>
</dbReference>
<dbReference type="RefSeq" id="WP_006549312.1">
    <property type="nucleotide sequence ID" value="NZ_DS999576.1"/>
</dbReference>
<dbReference type="EMBL" id="ACFH01000003">
    <property type="protein sequence ID" value="EEH67112.1"/>
    <property type="molecule type" value="Genomic_DNA"/>
</dbReference>
<evidence type="ECO:0000259" key="2">
    <source>
        <dbReference type="Pfam" id="PF05065"/>
    </source>
</evidence>
<evidence type="ECO:0000256" key="1">
    <source>
        <dbReference type="ARBA" id="ARBA00004328"/>
    </source>
</evidence>
<protein>
    <submittedName>
        <fullName evidence="3">Putative phage capsid family</fullName>
    </submittedName>
</protein>
<sequence length="281" mass="29818">MTMKTAQAVEAFMPDANAETLIIQPLEAESVATQVTTLARQADHTHDYRIPVVTADPTAAWTAEGEEITTSTASLAEEIVTPRKLAGLTVVTRELAEDTSPGAQEVVGQGLVRDIARKLDAAFFGSNTKAKDVQPRGLEDVEGVTTVTGAFTNTDVFSEALSKAEAHGATITAWVTDPDTALTLAKVKKQTGSNEPLLGLDATAPTRRTILGVPMFVTPAVTKGTVWAIPRDRVYTVIHSEAQLTADESVYFTSDRIAVRATTRVGFGFPHAAAIIKVTAA</sequence>
<dbReference type="Gene3D" id="3.30.2400.10">
    <property type="entry name" value="Major capsid protein gp5"/>
    <property type="match status" value="1"/>
</dbReference>
<dbReference type="AlphaFoldDB" id="C0W2B8"/>
<accession>C0W2B8</accession>
<evidence type="ECO:0000313" key="4">
    <source>
        <dbReference type="Proteomes" id="UP000004778"/>
    </source>
</evidence>
<dbReference type="Pfam" id="PF05065">
    <property type="entry name" value="Phage_capsid"/>
    <property type="match status" value="1"/>
</dbReference>
<dbReference type="HOGENOM" id="CLU_086338_0_0_11"/>
<dbReference type="SUPFAM" id="SSF56563">
    <property type="entry name" value="Major capsid protein gp5"/>
    <property type="match status" value="1"/>
</dbReference>
<dbReference type="eggNOG" id="COG4653">
    <property type="taxonomic scope" value="Bacteria"/>
</dbReference>
<feature type="domain" description="Phage capsid-like C-terminal" evidence="2">
    <location>
        <begin position="19"/>
        <end position="279"/>
    </location>
</feature>
<gene>
    <name evidence="3" type="ORF">HMPREF0058_0012</name>
</gene>
<comment type="subcellular location">
    <subcellularLocation>
        <location evidence="1">Virion</location>
    </subcellularLocation>
</comment>
<comment type="caution">
    <text evidence="3">The sequence shown here is derived from an EMBL/GenBank/DDBJ whole genome shotgun (WGS) entry which is preliminary data.</text>
</comment>
<evidence type="ECO:0000313" key="3">
    <source>
        <dbReference type="EMBL" id="EEH67112.1"/>
    </source>
</evidence>
<keyword evidence="4" id="KW-1185">Reference proteome</keyword>
<name>C0W2B8_9ACTO</name>
<dbReference type="NCBIfam" id="TIGR01554">
    <property type="entry name" value="major_cap_HK97"/>
    <property type="match status" value="1"/>
</dbReference>
<dbReference type="Gene3D" id="3.30.2320.10">
    <property type="entry name" value="hypothetical protein PF0899 domain"/>
    <property type="match status" value="1"/>
</dbReference>
<proteinExistence type="predicted"/>
<reference evidence="3 4" key="1">
    <citation type="submission" date="2009-01" db="EMBL/GenBank/DDBJ databases">
        <authorList>
            <person name="Qin X."/>
            <person name="Bachman B."/>
            <person name="Battles P."/>
            <person name="Bell A."/>
            <person name="Bess C."/>
            <person name="Bickham C."/>
            <person name="Chaboub L."/>
            <person name="Chen D."/>
            <person name="Coyle M."/>
            <person name="Deiros D.R."/>
            <person name="Dinh H."/>
            <person name="Forbes L."/>
            <person name="Fowler G."/>
            <person name="Francisco L."/>
            <person name="Fu Q."/>
            <person name="Gubbala S."/>
            <person name="Hale W."/>
            <person name="Han Y."/>
            <person name="Hemphill L."/>
            <person name="Highlander S.K."/>
            <person name="Hirani K."/>
            <person name="Hogues M."/>
            <person name="Jackson L."/>
            <person name="Jakkamsetti A."/>
            <person name="Javaid M."/>
            <person name="Jiang H."/>
            <person name="Korchina V."/>
            <person name="Kovar C."/>
            <person name="Lara F."/>
            <person name="Lee S."/>
            <person name="Mata R."/>
            <person name="Mathew T."/>
            <person name="Moen C."/>
            <person name="Morales K."/>
            <person name="Munidasa M."/>
            <person name="Nazareth L."/>
            <person name="Ngo R."/>
            <person name="Nguyen L."/>
            <person name="Okwuonu G."/>
            <person name="Ongeri F."/>
            <person name="Patil S."/>
            <person name="Petrosino J."/>
            <person name="Pham C."/>
            <person name="Pham P."/>
            <person name="Pu L.-L."/>
            <person name="Puazo M."/>
            <person name="Raj R."/>
            <person name="Reid J."/>
            <person name="Rouhana J."/>
            <person name="Saada N."/>
            <person name="Shang Y."/>
            <person name="Simmons D."/>
            <person name="Thornton R."/>
            <person name="Warren J."/>
            <person name="Weissenberger G."/>
            <person name="Zhang J."/>
            <person name="Zhang L."/>
            <person name="Zhou C."/>
            <person name="Zhu D."/>
            <person name="Muzny D."/>
            <person name="Worley K."/>
            <person name="Gibbs R."/>
        </authorList>
    </citation>
    <scope>NUCLEOTIDE SEQUENCE [LARGE SCALE GENOMIC DNA]</scope>
    <source>
        <strain evidence="3 4">DSM 15434</strain>
    </source>
</reference>
<dbReference type="InterPro" id="IPR024455">
    <property type="entry name" value="Phage_capsid"/>
</dbReference>
<organism evidence="3 4">
    <name type="scientific">Actinomyces urogenitalis DSM 15434</name>
    <dbReference type="NCBI Taxonomy" id="525246"/>
    <lineage>
        <taxon>Bacteria</taxon>
        <taxon>Bacillati</taxon>
        <taxon>Actinomycetota</taxon>
        <taxon>Actinomycetes</taxon>
        <taxon>Actinomycetales</taxon>
        <taxon>Actinomycetaceae</taxon>
        <taxon>Actinomyces</taxon>
    </lineage>
</organism>